<dbReference type="InterPro" id="IPR036097">
    <property type="entry name" value="HisK_dim/P_sf"/>
</dbReference>
<dbReference type="EC" id="2.7.13.3" evidence="2"/>
<evidence type="ECO:0000256" key="4">
    <source>
        <dbReference type="ARBA" id="ARBA00022679"/>
    </source>
</evidence>
<evidence type="ECO:0000313" key="13">
    <source>
        <dbReference type="Proteomes" id="UP000216107"/>
    </source>
</evidence>
<dbReference type="PRINTS" id="PR00344">
    <property type="entry name" value="BCTRLSENSOR"/>
</dbReference>
<keyword evidence="8" id="KW-0902">Two-component regulatory system</keyword>
<accession>A0A272EMN8</accession>
<dbReference type="InterPro" id="IPR035965">
    <property type="entry name" value="PAS-like_dom_sf"/>
</dbReference>
<keyword evidence="14" id="KW-1185">Reference proteome</keyword>
<dbReference type="InterPro" id="IPR005467">
    <property type="entry name" value="His_kinase_dom"/>
</dbReference>
<dbReference type="SUPFAM" id="SSF55874">
    <property type="entry name" value="ATPase domain of HSP90 chaperone/DNA topoisomerase II/histidine kinase"/>
    <property type="match status" value="1"/>
</dbReference>
<evidence type="ECO:0000313" key="14">
    <source>
        <dbReference type="Proteomes" id="UP000623509"/>
    </source>
</evidence>
<evidence type="ECO:0000313" key="12">
    <source>
        <dbReference type="EMBL" id="PAS91336.1"/>
    </source>
</evidence>
<evidence type="ECO:0000256" key="9">
    <source>
        <dbReference type="SAM" id="Phobius"/>
    </source>
</evidence>
<dbReference type="InterPro" id="IPR013656">
    <property type="entry name" value="PAS_4"/>
</dbReference>
<dbReference type="InterPro" id="IPR003594">
    <property type="entry name" value="HATPase_dom"/>
</dbReference>
<dbReference type="Pfam" id="PF08448">
    <property type="entry name" value="PAS_4"/>
    <property type="match status" value="1"/>
</dbReference>
<keyword evidence="9" id="KW-1133">Transmembrane helix</keyword>
<evidence type="ECO:0000256" key="5">
    <source>
        <dbReference type="ARBA" id="ARBA00022741"/>
    </source>
</evidence>
<keyword evidence="9" id="KW-0472">Membrane</keyword>
<evidence type="ECO:0000256" key="8">
    <source>
        <dbReference type="ARBA" id="ARBA00023012"/>
    </source>
</evidence>
<reference evidence="12 13" key="2">
    <citation type="submission" date="2017-07" db="EMBL/GenBank/DDBJ databases">
        <title>Candidatus Dactylopiibacterium carminicum, a nitrogen-fixing symbiont of the cochineal insect Dactylopius coccus and Dactylopius opuntiae (Hemiptera: Coccoidea: Dactylopiidae).</title>
        <authorList>
            <person name="Vera A."/>
        </authorList>
    </citation>
    <scope>NUCLEOTIDE SEQUENCE [LARGE SCALE GENOMIC DNA]</scope>
    <source>
        <strain evidence="12 13">NFDCM</strain>
    </source>
</reference>
<dbReference type="OrthoDB" id="9772100at2"/>
<dbReference type="Proteomes" id="UP000216107">
    <property type="component" value="Unassembled WGS sequence"/>
</dbReference>
<evidence type="ECO:0000256" key="7">
    <source>
        <dbReference type="ARBA" id="ARBA00022840"/>
    </source>
</evidence>
<dbReference type="SUPFAM" id="SSF47384">
    <property type="entry name" value="Homodimeric domain of signal transducing histidine kinase"/>
    <property type="match status" value="1"/>
</dbReference>
<dbReference type="Gene3D" id="3.30.450.20">
    <property type="entry name" value="PAS domain"/>
    <property type="match status" value="1"/>
</dbReference>
<keyword evidence="5" id="KW-0547">Nucleotide-binding</keyword>
<dbReference type="SMART" id="SM00388">
    <property type="entry name" value="HisKA"/>
    <property type="match status" value="1"/>
</dbReference>
<comment type="catalytic activity">
    <reaction evidence="1">
        <text>ATP + protein L-histidine = ADP + protein N-phospho-L-histidine.</text>
        <dbReference type="EC" id="2.7.13.3"/>
    </reaction>
</comment>
<dbReference type="PROSITE" id="PS50109">
    <property type="entry name" value="HIS_KIN"/>
    <property type="match status" value="1"/>
</dbReference>
<dbReference type="InterPro" id="IPR003661">
    <property type="entry name" value="HisK_dim/P_dom"/>
</dbReference>
<dbReference type="PANTHER" id="PTHR43065">
    <property type="entry name" value="SENSOR HISTIDINE KINASE"/>
    <property type="match status" value="1"/>
</dbReference>
<evidence type="ECO:0000313" key="11">
    <source>
        <dbReference type="EMBL" id="KAF7597738.1"/>
    </source>
</evidence>
<reference evidence="11 14" key="1">
    <citation type="submission" date="2016-08" db="EMBL/GenBank/DDBJ databases">
        <title>Candidatus Dactylopiibacterium carminicum genome sequence.</title>
        <authorList>
            <person name="Ramirez-Puebla S.T."/>
            <person name="Ormeno-Orrillo E."/>
            <person name="Vera-Ponce De Leon A."/>
            <person name="Luis L."/>
            <person name="Sanchez-Flores A."/>
            <person name="Monica R."/>
            <person name="Martinez-Romero E."/>
        </authorList>
    </citation>
    <scope>NUCLEOTIDE SEQUENCE [LARGE SCALE GENOMIC DNA]</scope>
    <source>
        <strain evidence="11">END1</strain>
    </source>
</reference>
<organism evidence="12 13">
    <name type="scientific">Candidatus Dactylopiibacterium carminicum</name>
    <dbReference type="NCBI Taxonomy" id="857335"/>
    <lineage>
        <taxon>Bacteria</taxon>
        <taxon>Pseudomonadati</taxon>
        <taxon>Pseudomonadota</taxon>
        <taxon>Betaproteobacteria</taxon>
        <taxon>Rhodocyclales</taxon>
        <taxon>Rhodocyclaceae</taxon>
        <taxon>Candidatus Dactylopiibacterium</taxon>
    </lineage>
</organism>
<evidence type="ECO:0000256" key="6">
    <source>
        <dbReference type="ARBA" id="ARBA00022777"/>
    </source>
</evidence>
<evidence type="ECO:0000256" key="1">
    <source>
        <dbReference type="ARBA" id="ARBA00000085"/>
    </source>
</evidence>
<feature type="domain" description="Histidine kinase" evidence="10">
    <location>
        <begin position="258"/>
        <end position="474"/>
    </location>
</feature>
<keyword evidence="7" id="KW-0067">ATP-binding</keyword>
<evidence type="ECO:0000256" key="2">
    <source>
        <dbReference type="ARBA" id="ARBA00012438"/>
    </source>
</evidence>
<proteinExistence type="predicted"/>
<dbReference type="Gene3D" id="3.30.565.10">
    <property type="entry name" value="Histidine kinase-like ATPase, C-terminal domain"/>
    <property type="match status" value="1"/>
</dbReference>
<keyword evidence="9" id="KW-0812">Transmembrane</keyword>
<protein>
    <recommendedName>
        <fullName evidence="2">histidine kinase</fullName>
        <ecNumber evidence="2">2.7.13.3</ecNumber>
    </recommendedName>
</protein>
<sequence>MSIVMKVWPWRVGAARILPVAAGAALLVYAWREAPVSASALPWLLLAAVCGVATTKVLAYRRALRRLHEGVALAMDGYLRPVAPADREGYGAEVLRDYNSMISRLDQVFAIVDECQSSVIVERDTIQILQRSFPGLMLGVAADHHVVTTNRQAEHLLGPVGGKQDGRTVFDLLQLDEPVRARLVSALERGERLGNIEICSPVSGRPRWFSLNLEPLPPAAGRDLCALVILQDVTEYRELLESVASRDKLVALGELAGGVAHELNTPLGSILGYAQLAVEAVQDRQGVGGSEEAVRKYVSVIRDEARRCSNIIRNLLDYTRQGRCDEGAGDVLAAIRNALDAHHCRLKQVDARIEFEAGTEPLWVALPEGKLEIVLGNLLLNASQAIEGLPERSIAIQVSASGRGVQVVVEDSGHGVPERLRNRIFDPFFSTKELGSGLGLSIAQSIVARYGGSLGLDLRHEGGARFILRLPAWVGGACHG</sequence>
<dbReference type="SUPFAM" id="SSF55785">
    <property type="entry name" value="PYP-like sensor domain (PAS domain)"/>
    <property type="match status" value="1"/>
</dbReference>
<dbReference type="Pfam" id="PF02518">
    <property type="entry name" value="HATPase_c"/>
    <property type="match status" value="1"/>
</dbReference>
<keyword evidence="6" id="KW-0418">Kinase</keyword>
<name>A0A272EMN8_9RHOO</name>
<dbReference type="GO" id="GO:0000155">
    <property type="term" value="F:phosphorelay sensor kinase activity"/>
    <property type="evidence" value="ECO:0007669"/>
    <property type="project" value="InterPro"/>
</dbReference>
<dbReference type="EMBL" id="MDUX01000098">
    <property type="protein sequence ID" value="KAF7597738.1"/>
    <property type="molecule type" value="Genomic_DNA"/>
</dbReference>
<keyword evidence="4" id="KW-0808">Transferase</keyword>
<dbReference type="EMBL" id="NMRN01000099">
    <property type="protein sequence ID" value="PAS91336.1"/>
    <property type="molecule type" value="Genomic_DNA"/>
</dbReference>
<dbReference type="InterPro" id="IPR036890">
    <property type="entry name" value="HATPase_C_sf"/>
</dbReference>
<dbReference type="InterPro" id="IPR004358">
    <property type="entry name" value="Sig_transdc_His_kin-like_C"/>
</dbReference>
<dbReference type="Gene3D" id="1.10.287.130">
    <property type="match status" value="1"/>
</dbReference>
<dbReference type="Pfam" id="PF00512">
    <property type="entry name" value="HisKA"/>
    <property type="match status" value="1"/>
</dbReference>
<dbReference type="PANTHER" id="PTHR43065:SF10">
    <property type="entry name" value="PEROXIDE STRESS-ACTIVATED HISTIDINE KINASE MAK3"/>
    <property type="match status" value="1"/>
</dbReference>
<evidence type="ECO:0000259" key="10">
    <source>
        <dbReference type="PROSITE" id="PS50109"/>
    </source>
</evidence>
<keyword evidence="3" id="KW-0597">Phosphoprotein</keyword>
<dbReference type="SMART" id="SM00387">
    <property type="entry name" value="HATPase_c"/>
    <property type="match status" value="1"/>
</dbReference>
<dbReference type="Proteomes" id="UP000623509">
    <property type="component" value="Unassembled WGS sequence"/>
</dbReference>
<evidence type="ECO:0000256" key="3">
    <source>
        <dbReference type="ARBA" id="ARBA00022553"/>
    </source>
</evidence>
<dbReference type="AlphaFoldDB" id="A0A272EMN8"/>
<dbReference type="GO" id="GO:0005524">
    <property type="term" value="F:ATP binding"/>
    <property type="evidence" value="ECO:0007669"/>
    <property type="project" value="UniProtKB-KW"/>
</dbReference>
<dbReference type="CDD" id="cd00082">
    <property type="entry name" value="HisKA"/>
    <property type="match status" value="1"/>
</dbReference>
<feature type="transmembrane region" description="Helical" evidence="9">
    <location>
        <begin position="40"/>
        <end position="59"/>
    </location>
</feature>
<comment type="caution">
    <text evidence="12">The sequence shown here is derived from an EMBL/GenBank/DDBJ whole genome shotgun (WGS) entry which is preliminary data.</text>
</comment>
<gene>
    <name evidence="11" type="ORF">BGI27_17145</name>
    <name evidence="12" type="ORF">CGU29_17010</name>
</gene>